<evidence type="ECO:0000259" key="4">
    <source>
        <dbReference type="PROSITE" id="PS50067"/>
    </source>
</evidence>
<gene>
    <name evidence="5" type="ORF">CesoFtcFv8_017735</name>
</gene>
<dbReference type="InterPro" id="IPR036961">
    <property type="entry name" value="Kinesin_motor_dom_sf"/>
</dbReference>
<keyword evidence="6" id="KW-1185">Reference proteome</keyword>
<dbReference type="Gene3D" id="3.40.850.10">
    <property type="entry name" value="Kinesin motor domain"/>
    <property type="match status" value="1"/>
</dbReference>
<dbReference type="EMBL" id="JAULUE010002059">
    <property type="protein sequence ID" value="KAK5886731.1"/>
    <property type="molecule type" value="Genomic_DNA"/>
</dbReference>
<organism evidence="5 6">
    <name type="scientific">Champsocephalus esox</name>
    <name type="common">pike icefish</name>
    <dbReference type="NCBI Taxonomy" id="159716"/>
    <lineage>
        <taxon>Eukaryota</taxon>
        <taxon>Metazoa</taxon>
        <taxon>Chordata</taxon>
        <taxon>Craniata</taxon>
        <taxon>Vertebrata</taxon>
        <taxon>Euteleostomi</taxon>
        <taxon>Actinopterygii</taxon>
        <taxon>Neopterygii</taxon>
        <taxon>Teleostei</taxon>
        <taxon>Neoteleostei</taxon>
        <taxon>Acanthomorphata</taxon>
        <taxon>Eupercaria</taxon>
        <taxon>Perciformes</taxon>
        <taxon>Notothenioidei</taxon>
        <taxon>Channichthyidae</taxon>
        <taxon>Champsocephalus</taxon>
    </lineage>
</organism>
<protein>
    <recommendedName>
        <fullName evidence="4">Kinesin motor domain-containing protein</fullName>
    </recommendedName>
</protein>
<dbReference type="InterPro" id="IPR027417">
    <property type="entry name" value="P-loop_NTPase"/>
</dbReference>
<evidence type="ECO:0000256" key="2">
    <source>
        <dbReference type="ARBA" id="ARBA00022840"/>
    </source>
</evidence>
<evidence type="ECO:0000313" key="5">
    <source>
        <dbReference type="EMBL" id="KAK5886731.1"/>
    </source>
</evidence>
<comment type="caution">
    <text evidence="3">Lacks conserved residue(s) required for the propagation of feature annotation.</text>
</comment>
<comment type="similarity">
    <text evidence="3">Belongs to the TRAFAC class myosin-kinesin ATPase superfamily. Kinesin family.</text>
</comment>
<dbReference type="SUPFAM" id="SSF52540">
    <property type="entry name" value="P-loop containing nucleoside triphosphate hydrolases"/>
    <property type="match status" value="1"/>
</dbReference>
<keyword evidence="2" id="KW-0067">ATP-binding</keyword>
<evidence type="ECO:0000313" key="6">
    <source>
        <dbReference type="Proteomes" id="UP001335648"/>
    </source>
</evidence>
<dbReference type="PANTHER" id="PTHR47117:SF1">
    <property type="entry name" value="STAR-RELATED LIPID TRANSFER PROTEIN 9"/>
    <property type="match status" value="1"/>
</dbReference>
<dbReference type="AlphaFoldDB" id="A0AAN8GPE9"/>
<comment type="caution">
    <text evidence="5">The sequence shown here is derived from an EMBL/GenBank/DDBJ whole genome shotgun (WGS) entry which is preliminary data.</text>
</comment>
<evidence type="ECO:0000256" key="1">
    <source>
        <dbReference type="ARBA" id="ARBA00022741"/>
    </source>
</evidence>
<dbReference type="GO" id="GO:0005524">
    <property type="term" value="F:ATP binding"/>
    <property type="evidence" value="ECO:0007669"/>
    <property type="project" value="UniProtKB-KW"/>
</dbReference>
<dbReference type="PANTHER" id="PTHR47117">
    <property type="entry name" value="STAR-RELATED LIPID TRANSFER PROTEIN 9"/>
    <property type="match status" value="1"/>
</dbReference>
<accession>A0AAN8GPE9</accession>
<dbReference type="GO" id="GO:0007018">
    <property type="term" value="P:microtubule-based movement"/>
    <property type="evidence" value="ECO:0007669"/>
    <property type="project" value="InterPro"/>
</dbReference>
<dbReference type="GO" id="GO:0008017">
    <property type="term" value="F:microtubule binding"/>
    <property type="evidence" value="ECO:0007669"/>
    <property type="project" value="InterPro"/>
</dbReference>
<keyword evidence="1" id="KW-0547">Nucleotide-binding</keyword>
<feature type="domain" description="Kinesin motor" evidence="4">
    <location>
        <begin position="3"/>
        <end position="81"/>
    </location>
</feature>
<name>A0AAN8GPE9_9TELE</name>
<dbReference type="InterPro" id="IPR001752">
    <property type="entry name" value="Kinesin_motor_dom"/>
</dbReference>
<dbReference type="GO" id="GO:0003777">
    <property type="term" value="F:microtubule motor activity"/>
    <property type="evidence" value="ECO:0007669"/>
    <property type="project" value="InterPro"/>
</dbReference>
<evidence type="ECO:0000256" key="3">
    <source>
        <dbReference type="PROSITE-ProRule" id="PRU00283"/>
    </source>
</evidence>
<dbReference type="PROSITE" id="PS50067">
    <property type="entry name" value="KINESIN_MOTOR_2"/>
    <property type="match status" value="1"/>
</dbReference>
<reference evidence="5 6" key="1">
    <citation type="journal article" date="2023" name="Mol. Biol. Evol.">
        <title>Genomics of Secondarily Temperate Adaptation in the Only Non-Antarctic Icefish.</title>
        <authorList>
            <person name="Rivera-Colon A.G."/>
            <person name="Rayamajhi N."/>
            <person name="Minhas B.F."/>
            <person name="Madrigal G."/>
            <person name="Bilyk K.T."/>
            <person name="Yoon V."/>
            <person name="Hune M."/>
            <person name="Gregory S."/>
            <person name="Cheng C.H.C."/>
            <person name="Catchen J.M."/>
        </authorList>
    </citation>
    <scope>NUCLEOTIDE SEQUENCE [LARGE SCALE GENOMIC DNA]</scope>
    <source>
        <strain evidence="5">JC2023a</strain>
    </source>
</reference>
<dbReference type="Proteomes" id="UP001335648">
    <property type="component" value="Unassembled WGS sequence"/>
</dbReference>
<sequence length="81" mass="9148">MANVKVAIRVRPLNARESADGGRLAVQVEDKLVRIKNGKLDGRSDGALDSREKLLEFCFDYCYWSVDPAEPRYASQEEVMT</sequence>
<proteinExistence type="inferred from homology"/>